<keyword evidence="1" id="KW-0472">Membrane</keyword>
<evidence type="ECO:0000256" key="1">
    <source>
        <dbReference type="SAM" id="Phobius"/>
    </source>
</evidence>
<evidence type="ECO:0008006" key="5">
    <source>
        <dbReference type="Google" id="ProtNLM"/>
    </source>
</evidence>
<accession>A0A9Q1EUE2</accession>
<keyword evidence="4" id="KW-1185">Reference proteome</keyword>
<sequence length="180" mass="19706">MKNIILIVFGMFFTIANAKFKLKLLEPSDGVLSSKFSYSLILSLPPCSLVGKNVDLAYNNTGTSESKALKSIFQVPNCRSKRDLISVTEKNNHFTLTKDLGYQVNNLINGTQYSFQYVVDTEESNILTASTRAALSYTQIDDGLPARSAAMVVITVLLSVAMFILLVGLIISLFYGNSGD</sequence>
<evidence type="ECO:0000313" key="3">
    <source>
        <dbReference type="EMBL" id="KAJ8345247.1"/>
    </source>
</evidence>
<feature type="transmembrane region" description="Helical" evidence="1">
    <location>
        <begin position="149"/>
        <end position="175"/>
    </location>
</feature>
<keyword evidence="1" id="KW-0812">Transmembrane</keyword>
<organism evidence="3 4">
    <name type="scientific">Synaphobranchus kaupii</name>
    <name type="common">Kaup's arrowtooth eel</name>
    <dbReference type="NCBI Taxonomy" id="118154"/>
    <lineage>
        <taxon>Eukaryota</taxon>
        <taxon>Metazoa</taxon>
        <taxon>Chordata</taxon>
        <taxon>Craniata</taxon>
        <taxon>Vertebrata</taxon>
        <taxon>Euteleostomi</taxon>
        <taxon>Actinopterygii</taxon>
        <taxon>Neopterygii</taxon>
        <taxon>Teleostei</taxon>
        <taxon>Anguilliformes</taxon>
        <taxon>Synaphobranchidae</taxon>
        <taxon>Synaphobranchus</taxon>
    </lineage>
</organism>
<proteinExistence type="predicted"/>
<feature type="chain" id="PRO_5040473684" description="Uroplakin-2" evidence="2">
    <location>
        <begin position="19"/>
        <end position="180"/>
    </location>
</feature>
<protein>
    <recommendedName>
        <fullName evidence="5">Uroplakin-2</fullName>
    </recommendedName>
</protein>
<gene>
    <name evidence="3" type="ORF">SKAU_G00294400</name>
</gene>
<dbReference type="PANTHER" id="PTHR17573:SF0">
    <property type="entry name" value="UROPLAKIN-2"/>
    <property type="match status" value="1"/>
</dbReference>
<keyword evidence="2" id="KW-0732">Signal</keyword>
<keyword evidence="1" id="KW-1133">Transmembrane helix</keyword>
<reference evidence="3" key="1">
    <citation type="journal article" date="2023" name="Science">
        <title>Genome structures resolve the early diversification of teleost fishes.</title>
        <authorList>
            <person name="Parey E."/>
            <person name="Louis A."/>
            <person name="Montfort J."/>
            <person name="Bouchez O."/>
            <person name="Roques C."/>
            <person name="Iampietro C."/>
            <person name="Lluch J."/>
            <person name="Castinel A."/>
            <person name="Donnadieu C."/>
            <person name="Desvignes T."/>
            <person name="Floi Bucao C."/>
            <person name="Jouanno E."/>
            <person name="Wen M."/>
            <person name="Mejri S."/>
            <person name="Dirks R."/>
            <person name="Jansen H."/>
            <person name="Henkel C."/>
            <person name="Chen W.J."/>
            <person name="Zahm M."/>
            <person name="Cabau C."/>
            <person name="Klopp C."/>
            <person name="Thompson A.W."/>
            <person name="Robinson-Rechavi M."/>
            <person name="Braasch I."/>
            <person name="Lecointre G."/>
            <person name="Bobe J."/>
            <person name="Postlethwait J.H."/>
            <person name="Berthelot C."/>
            <person name="Roest Crollius H."/>
            <person name="Guiguen Y."/>
        </authorList>
    </citation>
    <scope>NUCLEOTIDE SEQUENCE</scope>
    <source>
        <strain evidence="3">WJC10195</strain>
    </source>
</reference>
<dbReference type="OrthoDB" id="9947134at2759"/>
<comment type="caution">
    <text evidence="3">The sequence shown here is derived from an EMBL/GenBank/DDBJ whole genome shotgun (WGS) entry which is preliminary data.</text>
</comment>
<feature type="signal peptide" evidence="2">
    <location>
        <begin position="1"/>
        <end position="18"/>
    </location>
</feature>
<dbReference type="AlphaFoldDB" id="A0A9Q1EUE2"/>
<dbReference type="PANTHER" id="PTHR17573">
    <property type="entry name" value="UROPLAKIN II"/>
    <property type="match status" value="1"/>
</dbReference>
<name>A0A9Q1EUE2_SYNKA</name>
<dbReference type="Pfam" id="PF07353">
    <property type="entry name" value="Uroplakin_II"/>
    <property type="match status" value="1"/>
</dbReference>
<evidence type="ECO:0000313" key="4">
    <source>
        <dbReference type="Proteomes" id="UP001152622"/>
    </source>
</evidence>
<evidence type="ECO:0000256" key="2">
    <source>
        <dbReference type="SAM" id="SignalP"/>
    </source>
</evidence>
<dbReference type="EMBL" id="JAINUF010000012">
    <property type="protein sequence ID" value="KAJ8345247.1"/>
    <property type="molecule type" value="Genomic_DNA"/>
</dbReference>
<dbReference type="Proteomes" id="UP001152622">
    <property type="component" value="Chromosome 12"/>
</dbReference>
<dbReference type="InterPro" id="IPR009952">
    <property type="entry name" value="Uroplakin-2"/>
</dbReference>